<accession>A0AAJ2EXT9</accession>
<evidence type="ECO:0000313" key="1">
    <source>
        <dbReference type="EMBL" id="MDR6236188.1"/>
    </source>
</evidence>
<protein>
    <submittedName>
        <fullName evidence="1">Uncharacterized protein</fullName>
    </submittedName>
</protein>
<sequence>MAALAFQAASKMGIGSGTTSIPFSEAASPKGAFGQALGGAAPLASIRTQRIDLERAKALNAEPFSGNRRYLGAGAPVVTQTPSGQRCAPAFLPKAPRRDNAHECSELGLQFRHSWGACRPQGRHPSRPSPQTLSPICSSSILAVRDGTARDQWMAVVECGHDDGQCRSDRPFSMTGPAERRCSGWARPLSLAQEVAGQTERSGAASG</sequence>
<proteinExistence type="predicted"/>
<dbReference type="Proteomes" id="UP001268036">
    <property type="component" value="Unassembled WGS sequence"/>
</dbReference>
<evidence type="ECO:0000313" key="2">
    <source>
        <dbReference type="Proteomes" id="UP001268036"/>
    </source>
</evidence>
<dbReference type="AlphaFoldDB" id="A0AAJ2EXT9"/>
<dbReference type="EMBL" id="JAVJAF010000001">
    <property type="protein sequence ID" value="MDR6236188.1"/>
    <property type="molecule type" value="Genomic_DNA"/>
</dbReference>
<reference evidence="1" key="1">
    <citation type="submission" date="2023-08" db="EMBL/GenBank/DDBJ databases">
        <title>Functional and genomic diversity of the sorghum phyllosphere microbiome.</title>
        <authorList>
            <person name="Shade A."/>
        </authorList>
    </citation>
    <scope>NUCLEOTIDE SEQUENCE</scope>
    <source>
        <strain evidence="1">SORGH_AS_0201</strain>
    </source>
</reference>
<comment type="caution">
    <text evidence="1">The sequence shown here is derived from an EMBL/GenBank/DDBJ whole genome shotgun (WGS) entry which is preliminary data.</text>
</comment>
<gene>
    <name evidence="1" type="ORF">QE440_003929</name>
</gene>
<organism evidence="1 2">
    <name type="scientific">Pseudomonas oryzihabitans</name>
    <dbReference type="NCBI Taxonomy" id="47885"/>
    <lineage>
        <taxon>Bacteria</taxon>
        <taxon>Pseudomonadati</taxon>
        <taxon>Pseudomonadota</taxon>
        <taxon>Gammaproteobacteria</taxon>
        <taxon>Pseudomonadales</taxon>
        <taxon>Pseudomonadaceae</taxon>
        <taxon>Pseudomonas</taxon>
    </lineage>
</organism>
<name>A0AAJ2EXT9_9PSED</name>